<protein>
    <submittedName>
        <fullName evidence="1">Uncharacterized protein</fullName>
    </submittedName>
</protein>
<dbReference type="AlphaFoldDB" id="X1F010"/>
<reference evidence="1" key="1">
    <citation type="journal article" date="2014" name="Front. Microbiol.">
        <title>High frequency of phylogenetically diverse reductive dehalogenase-homologous genes in deep subseafloor sedimentary metagenomes.</title>
        <authorList>
            <person name="Kawai M."/>
            <person name="Futagami T."/>
            <person name="Toyoda A."/>
            <person name="Takaki Y."/>
            <person name="Nishi S."/>
            <person name="Hori S."/>
            <person name="Arai W."/>
            <person name="Tsubouchi T."/>
            <person name="Morono Y."/>
            <person name="Uchiyama I."/>
            <person name="Ito T."/>
            <person name="Fujiyama A."/>
            <person name="Inagaki F."/>
            <person name="Takami H."/>
        </authorList>
    </citation>
    <scope>NUCLEOTIDE SEQUENCE</scope>
    <source>
        <strain evidence="1">Expedition CK06-06</strain>
    </source>
</reference>
<evidence type="ECO:0000313" key="1">
    <source>
        <dbReference type="EMBL" id="GAH38946.1"/>
    </source>
</evidence>
<gene>
    <name evidence="1" type="ORF">S03H2_10969</name>
</gene>
<proteinExistence type="predicted"/>
<accession>X1F010</accession>
<dbReference type="EMBL" id="BARU01005617">
    <property type="protein sequence ID" value="GAH38946.1"/>
    <property type="molecule type" value="Genomic_DNA"/>
</dbReference>
<name>X1F010_9ZZZZ</name>
<organism evidence="1">
    <name type="scientific">marine sediment metagenome</name>
    <dbReference type="NCBI Taxonomy" id="412755"/>
    <lineage>
        <taxon>unclassified sequences</taxon>
        <taxon>metagenomes</taxon>
        <taxon>ecological metagenomes</taxon>
    </lineage>
</organism>
<sequence>MGLDPTDPDYEADAECGCFDGTPWNAPTPRFVFVSVSGVVPCEDYEGPVPNGVHMLEQLDTNSCAWFKDFPGFWAALTLAPNSVLQINASGVGQPIVFRSDVLPACRDVFANIGICYTMPWLTACHGGMAVVTWGPDIPCGGP</sequence>
<comment type="caution">
    <text evidence="1">The sequence shown here is derived from an EMBL/GenBank/DDBJ whole genome shotgun (WGS) entry which is preliminary data.</text>
</comment>